<reference evidence="1 2" key="1">
    <citation type="journal article" date="2019" name="G3 (Bethesda)">
        <title>Sequencing of a Wild Apple (Malus baccata) Genome Unravels the Differences Between Cultivated and Wild Apple Species Regarding Disease Resistance and Cold Tolerance.</title>
        <authorList>
            <person name="Chen X."/>
        </authorList>
    </citation>
    <scope>NUCLEOTIDE SEQUENCE [LARGE SCALE GENOMIC DNA]</scope>
    <source>
        <strain evidence="2">cv. Shandingzi</strain>
        <tissue evidence="1">Leaves</tissue>
    </source>
</reference>
<dbReference type="AlphaFoldDB" id="A0A540NHW0"/>
<sequence>MLRRGFRRRHRQVRVGGVGVRAVLSQIELEEIKQGAWYDRAQKQTSPALDDALERDYNFHGGVATASASDFGVVGVWDGGPGPGHIGDMLGGLNRVFGSSESTKLGEGGGREQRKQWCVVCAGDSAWEEC</sequence>
<evidence type="ECO:0000313" key="1">
    <source>
        <dbReference type="EMBL" id="TQE10100.1"/>
    </source>
</evidence>
<protein>
    <submittedName>
        <fullName evidence="1">Uncharacterized protein</fullName>
    </submittedName>
</protein>
<dbReference type="EMBL" id="VIEB01000048">
    <property type="protein sequence ID" value="TQE10100.1"/>
    <property type="molecule type" value="Genomic_DNA"/>
</dbReference>
<organism evidence="1 2">
    <name type="scientific">Malus baccata</name>
    <name type="common">Siberian crab apple</name>
    <name type="synonym">Pyrus baccata</name>
    <dbReference type="NCBI Taxonomy" id="106549"/>
    <lineage>
        <taxon>Eukaryota</taxon>
        <taxon>Viridiplantae</taxon>
        <taxon>Streptophyta</taxon>
        <taxon>Embryophyta</taxon>
        <taxon>Tracheophyta</taxon>
        <taxon>Spermatophyta</taxon>
        <taxon>Magnoliopsida</taxon>
        <taxon>eudicotyledons</taxon>
        <taxon>Gunneridae</taxon>
        <taxon>Pentapetalae</taxon>
        <taxon>rosids</taxon>
        <taxon>fabids</taxon>
        <taxon>Rosales</taxon>
        <taxon>Rosaceae</taxon>
        <taxon>Amygdaloideae</taxon>
        <taxon>Maleae</taxon>
        <taxon>Malus</taxon>
    </lineage>
</organism>
<comment type="caution">
    <text evidence="1">The sequence shown here is derived from an EMBL/GenBank/DDBJ whole genome shotgun (WGS) entry which is preliminary data.</text>
</comment>
<dbReference type="Proteomes" id="UP000315295">
    <property type="component" value="Unassembled WGS sequence"/>
</dbReference>
<accession>A0A540NHW0</accession>
<evidence type="ECO:0000313" key="2">
    <source>
        <dbReference type="Proteomes" id="UP000315295"/>
    </source>
</evidence>
<gene>
    <name evidence="1" type="ORF">C1H46_004270</name>
</gene>
<proteinExistence type="predicted"/>
<keyword evidence="2" id="KW-1185">Reference proteome</keyword>
<name>A0A540NHW0_MALBA</name>